<evidence type="ECO:0000256" key="1">
    <source>
        <dbReference type="SAM" id="MobiDB-lite"/>
    </source>
</evidence>
<sequence>MLVVMMGVFWLFSVLGRRQQQRMAEEQARRTEEALVPGTWVRTTAGFYGKVVEADGDVVTLATPLGDETLWAKRSIVGAEEPPFAVTGEADEDDEPEDDDPEGEPDQDAGGVGDIDSDSDAEAHEEADDGGDTGEEADTAEDLRQPRS</sequence>
<reference evidence="2 3" key="1">
    <citation type="submission" date="2018-09" db="EMBL/GenBank/DDBJ databases">
        <authorList>
            <person name="Li J."/>
        </authorList>
    </citation>
    <scope>NUCLEOTIDE SEQUENCE [LARGE SCALE GENOMIC DNA]</scope>
    <source>
        <strain evidence="2 3">2129</strain>
    </source>
</reference>
<dbReference type="SMART" id="SM01323">
    <property type="entry name" value="YajC"/>
    <property type="match status" value="1"/>
</dbReference>
<dbReference type="Pfam" id="PF02699">
    <property type="entry name" value="YajC"/>
    <property type="match status" value="1"/>
</dbReference>
<name>A0ABM6Z6G7_9ACTO</name>
<proteinExistence type="predicted"/>
<evidence type="ECO:0000313" key="2">
    <source>
        <dbReference type="EMBL" id="AYD90837.1"/>
    </source>
</evidence>
<dbReference type="EMBL" id="CP032514">
    <property type="protein sequence ID" value="AYD90837.1"/>
    <property type="molecule type" value="Genomic_DNA"/>
</dbReference>
<dbReference type="InterPro" id="IPR003849">
    <property type="entry name" value="Preprotein_translocase_YajC"/>
</dbReference>
<organism evidence="2 3">
    <name type="scientific">Actinomyces lilanjuaniae</name>
    <dbReference type="NCBI Taxonomy" id="2321394"/>
    <lineage>
        <taxon>Bacteria</taxon>
        <taxon>Bacillati</taxon>
        <taxon>Actinomycetota</taxon>
        <taxon>Actinomycetes</taxon>
        <taxon>Actinomycetales</taxon>
        <taxon>Actinomycetaceae</taxon>
        <taxon>Actinomyces</taxon>
    </lineage>
</organism>
<keyword evidence="3" id="KW-1185">Reference proteome</keyword>
<evidence type="ECO:0000313" key="3">
    <source>
        <dbReference type="Proteomes" id="UP000273001"/>
    </source>
</evidence>
<dbReference type="Proteomes" id="UP000273001">
    <property type="component" value="Chromosome"/>
</dbReference>
<gene>
    <name evidence="2" type="ORF">D5R93_06220</name>
</gene>
<feature type="region of interest" description="Disordered" evidence="1">
    <location>
        <begin position="74"/>
        <end position="148"/>
    </location>
</feature>
<feature type="compositionally biased region" description="Acidic residues" evidence="1">
    <location>
        <begin position="115"/>
        <end position="140"/>
    </location>
</feature>
<accession>A0ABM6Z6G7</accession>
<feature type="compositionally biased region" description="Acidic residues" evidence="1">
    <location>
        <begin position="89"/>
        <end position="107"/>
    </location>
</feature>
<protein>
    <submittedName>
        <fullName evidence="2">Preprotein translocase subunit YajC</fullName>
    </submittedName>
</protein>